<organism evidence="8 9">
    <name type="scientific">Apiospora arundinis</name>
    <dbReference type="NCBI Taxonomy" id="335852"/>
    <lineage>
        <taxon>Eukaryota</taxon>
        <taxon>Fungi</taxon>
        <taxon>Dikarya</taxon>
        <taxon>Ascomycota</taxon>
        <taxon>Pezizomycotina</taxon>
        <taxon>Sordariomycetes</taxon>
        <taxon>Xylariomycetidae</taxon>
        <taxon>Amphisphaeriales</taxon>
        <taxon>Apiosporaceae</taxon>
        <taxon>Apiospora</taxon>
    </lineage>
</organism>
<evidence type="ECO:0000259" key="7">
    <source>
        <dbReference type="Pfam" id="PF03738"/>
    </source>
</evidence>
<dbReference type="EMBL" id="JAPCWZ010000003">
    <property type="protein sequence ID" value="KAK8874439.1"/>
    <property type="molecule type" value="Genomic_DNA"/>
</dbReference>
<evidence type="ECO:0000256" key="2">
    <source>
        <dbReference type="ARBA" id="ARBA00022723"/>
    </source>
</evidence>
<keyword evidence="1" id="KW-0436">Ligase</keyword>
<gene>
    <name evidence="8" type="ORF">PGQ11_004953</name>
</gene>
<evidence type="ECO:0000256" key="1">
    <source>
        <dbReference type="ARBA" id="ARBA00022598"/>
    </source>
</evidence>
<keyword evidence="4" id="KW-0067">ATP-binding</keyword>
<dbReference type="Pfam" id="PF03738">
    <property type="entry name" value="GSP_synth"/>
    <property type="match status" value="1"/>
</dbReference>
<evidence type="ECO:0000256" key="3">
    <source>
        <dbReference type="ARBA" id="ARBA00022741"/>
    </source>
</evidence>
<keyword evidence="5" id="KW-0460">Magnesium</keyword>
<feature type="domain" description="Glutathionylspermidine synthase pre-ATP-grasp-like" evidence="7">
    <location>
        <begin position="16"/>
        <end position="470"/>
    </location>
</feature>
<evidence type="ECO:0000256" key="5">
    <source>
        <dbReference type="ARBA" id="ARBA00022842"/>
    </source>
</evidence>
<reference evidence="8 9" key="1">
    <citation type="journal article" date="2024" name="IMA Fungus">
        <title>Apiospora arundinis, a panoply of carbohydrate-active enzymes and secondary metabolites.</title>
        <authorList>
            <person name="Sorensen T."/>
            <person name="Petersen C."/>
            <person name="Muurmann A.T."/>
            <person name="Christiansen J.V."/>
            <person name="Brundto M.L."/>
            <person name="Overgaard C.K."/>
            <person name="Boysen A.T."/>
            <person name="Wollenberg R.D."/>
            <person name="Larsen T.O."/>
            <person name="Sorensen J.L."/>
            <person name="Nielsen K.L."/>
            <person name="Sondergaard T.E."/>
        </authorList>
    </citation>
    <scope>NUCLEOTIDE SEQUENCE [LARGE SCALE GENOMIC DNA]</scope>
    <source>
        <strain evidence="8 9">AAU 773</strain>
    </source>
</reference>
<keyword evidence="2" id="KW-0479">Metal-binding</keyword>
<name>A0ABR2J9Q1_9PEZI</name>
<evidence type="ECO:0000313" key="9">
    <source>
        <dbReference type="Proteomes" id="UP001390339"/>
    </source>
</evidence>
<dbReference type="SUPFAM" id="SSF52440">
    <property type="entry name" value="PreATP-grasp domain"/>
    <property type="match status" value="1"/>
</dbReference>
<evidence type="ECO:0000313" key="8">
    <source>
        <dbReference type="EMBL" id="KAK8874439.1"/>
    </source>
</evidence>
<evidence type="ECO:0000256" key="4">
    <source>
        <dbReference type="ARBA" id="ARBA00022840"/>
    </source>
</evidence>
<dbReference type="Gene3D" id="3.30.1490.330">
    <property type="match status" value="1"/>
</dbReference>
<feature type="compositionally biased region" description="Acidic residues" evidence="6">
    <location>
        <begin position="419"/>
        <end position="429"/>
    </location>
</feature>
<feature type="compositionally biased region" description="Basic and acidic residues" evidence="6">
    <location>
        <begin position="407"/>
        <end position="418"/>
    </location>
</feature>
<proteinExistence type="predicted"/>
<dbReference type="InterPro" id="IPR016185">
    <property type="entry name" value="PreATP-grasp_dom_sf"/>
</dbReference>
<keyword evidence="3" id="KW-0547">Nucleotide-binding</keyword>
<keyword evidence="9" id="KW-1185">Reference proteome</keyword>
<sequence>MRRVKTEKRPNASRLVQSQGLVYNTEPSAAAAVACNGSSPDKEEERDPYWPDNRYYSFASEEIALLEKAGQDVFDMCCEAADYLVAHPDVVTGKMAIPAFALGQIAASWGREPAWGSVYGRFDVCFGGLDHPDPRLRSPKFYEFNADTPTSLVEAAAVQWQWLEQTGHGRDQFNSLTERLIAAWRRNLEHVVAEGLGGHRPAVIHFAASRGEPSGEDAMNTTLLMATCEQAGWRAEPIFMDQIGQSKHDGRFYDHKGRHLDVVFKLYPWEWMVEQPFGEPCFRDMECVGSGSSSSDVLLMASNVEKYTGGTVWIEAPYKMLWSNKGLFAVLWQLFQDDPRSKWLLPTYFEEEAPASVTRYARKPLLAREGADVTLHFDGQILGDTKTGQYGKEGYVLQELAILPAFRDGEEGPQKENGEEKDEKEEEDTSTMYYPVLGLWFVDGEPAGMGIREDTKKITANGSWFIPHSISDGPLTYERKPIPDADEIEAVLTLENYQDLTSSSNGVLGYIEGITRE</sequence>
<dbReference type="SUPFAM" id="SSF56059">
    <property type="entry name" value="Glutathione synthetase ATP-binding domain-like"/>
    <property type="match status" value="1"/>
</dbReference>
<accession>A0ABR2J9Q1</accession>
<dbReference type="InterPro" id="IPR005494">
    <property type="entry name" value="GSPS_pre-ATP-grasp-like_dom"/>
</dbReference>
<protein>
    <submittedName>
        <fullName evidence="8">Glutathionylspermidine synthase</fullName>
    </submittedName>
</protein>
<feature type="region of interest" description="Disordered" evidence="6">
    <location>
        <begin position="407"/>
        <end position="429"/>
    </location>
</feature>
<evidence type="ECO:0000256" key="6">
    <source>
        <dbReference type="SAM" id="MobiDB-lite"/>
    </source>
</evidence>
<comment type="caution">
    <text evidence="8">The sequence shown here is derived from an EMBL/GenBank/DDBJ whole genome shotgun (WGS) entry which is preliminary data.</text>
</comment>
<dbReference type="Proteomes" id="UP001390339">
    <property type="component" value="Unassembled WGS sequence"/>
</dbReference>